<dbReference type="EMBL" id="JAKNFS010000013">
    <property type="protein sequence ID" value="MCG4765899.1"/>
    <property type="molecule type" value="Genomic_DNA"/>
</dbReference>
<proteinExistence type="predicted"/>
<evidence type="ECO:0000313" key="5">
    <source>
        <dbReference type="Proteomes" id="UP001199915"/>
    </source>
</evidence>
<feature type="compositionally biased region" description="Acidic residues" evidence="3">
    <location>
        <begin position="67"/>
        <end position="77"/>
    </location>
</feature>
<dbReference type="RefSeq" id="WP_238033275.1">
    <property type="nucleotide sequence ID" value="NZ_JAKNFS010000013.1"/>
</dbReference>
<reference evidence="4" key="1">
    <citation type="submission" date="2022-01" db="EMBL/GenBank/DDBJ databases">
        <title>Collection of gut derived symbiotic bacterial strains cultured from healthy donors.</title>
        <authorList>
            <person name="Lin H."/>
            <person name="Kohout C."/>
            <person name="Waligurski E."/>
            <person name="Pamer E.G."/>
        </authorList>
    </citation>
    <scope>NUCLEOTIDE SEQUENCE</scope>
    <source>
        <strain evidence="4">DFI.5.49</strain>
    </source>
</reference>
<dbReference type="Proteomes" id="UP001199915">
    <property type="component" value="Unassembled WGS sequence"/>
</dbReference>
<dbReference type="Pfam" id="PF04203">
    <property type="entry name" value="Sortase"/>
    <property type="match status" value="1"/>
</dbReference>
<feature type="region of interest" description="Disordered" evidence="3">
    <location>
        <begin position="57"/>
        <end position="98"/>
    </location>
</feature>
<evidence type="ECO:0000256" key="3">
    <source>
        <dbReference type="SAM" id="MobiDB-lite"/>
    </source>
</evidence>
<evidence type="ECO:0000313" key="4">
    <source>
        <dbReference type="EMBL" id="MCG4765899.1"/>
    </source>
</evidence>
<feature type="active site" description="Acyl-thioester intermediate" evidence="2">
    <location>
        <position position="219"/>
    </location>
</feature>
<dbReference type="GO" id="GO:0016787">
    <property type="term" value="F:hydrolase activity"/>
    <property type="evidence" value="ECO:0007669"/>
    <property type="project" value="UniProtKB-KW"/>
</dbReference>
<name>A0AAE3F3F5_9FIRM</name>
<feature type="active site" description="Proton donor/acceptor" evidence="2">
    <location>
        <position position="160"/>
    </location>
</feature>
<dbReference type="AlphaFoldDB" id="A0AAE3F3F5"/>
<organism evidence="4 5">
    <name type="scientific">Fusicatenibacter saccharivorans</name>
    <dbReference type="NCBI Taxonomy" id="1150298"/>
    <lineage>
        <taxon>Bacteria</taxon>
        <taxon>Bacillati</taxon>
        <taxon>Bacillota</taxon>
        <taxon>Clostridia</taxon>
        <taxon>Lachnospirales</taxon>
        <taxon>Lachnospiraceae</taxon>
        <taxon>Fusicatenibacter</taxon>
    </lineage>
</organism>
<dbReference type="CDD" id="cd00004">
    <property type="entry name" value="Sortase"/>
    <property type="match status" value="1"/>
</dbReference>
<sequence>MKNKRRTKKAGRGSIWMGVGLLLLFLAAAWSGYNILDARRADRAAQNTVEQLQQEIAQKQNEKEQLEAEEEEEETAESAETSADTAEPDPTASLPDYVLHPDMEMPVMKIDGNYYIGVLTIPSLDLSLPVMEDWDDEKLKISPCRYAGSLYQKNLVIAGHNYQRHFNGIRTLPIGSEIQFNDADGNEFQYTVVASDVMNPEEKDRMLEDGAWDLTLFTCNYGLGTRYAVRCQMVEENE</sequence>
<dbReference type="InterPro" id="IPR005754">
    <property type="entry name" value="Sortase"/>
</dbReference>
<accession>A0AAE3F3F5</accession>
<evidence type="ECO:0000256" key="2">
    <source>
        <dbReference type="PIRSR" id="PIRSR605754-1"/>
    </source>
</evidence>
<evidence type="ECO:0000256" key="1">
    <source>
        <dbReference type="ARBA" id="ARBA00022801"/>
    </source>
</evidence>
<comment type="caution">
    <text evidence="4">The sequence shown here is derived from an EMBL/GenBank/DDBJ whole genome shotgun (WGS) entry which is preliminary data.</text>
</comment>
<gene>
    <name evidence="4" type="ORF">L0N21_10330</name>
</gene>
<protein>
    <submittedName>
        <fullName evidence="4">Sortase</fullName>
    </submittedName>
</protein>
<dbReference type="SUPFAM" id="SSF63817">
    <property type="entry name" value="Sortase"/>
    <property type="match status" value="1"/>
</dbReference>
<keyword evidence="1" id="KW-0378">Hydrolase</keyword>
<dbReference type="Gene3D" id="2.40.260.10">
    <property type="entry name" value="Sortase"/>
    <property type="match status" value="1"/>
</dbReference>
<dbReference type="InterPro" id="IPR023365">
    <property type="entry name" value="Sortase_dom-sf"/>
</dbReference>